<keyword evidence="7" id="KW-1185">Reference proteome</keyword>
<organism evidence="6 7">
    <name type="scientific">Solihabitans fulvus</name>
    <dbReference type="NCBI Taxonomy" id="1892852"/>
    <lineage>
        <taxon>Bacteria</taxon>
        <taxon>Bacillati</taxon>
        <taxon>Actinomycetota</taxon>
        <taxon>Actinomycetes</taxon>
        <taxon>Pseudonocardiales</taxon>
        <taxon>Pseudonocardiaceae</taxon>
        <taxon>Solihabitans</taxon>
    </lineage>
</organism>
<evidence type="ECO:0000256" key="1">
    <source>
        <dbReference type="ARBA" id="ARBA00010641"/>
    </source>
</evidence>
<evidence type="ECO:0000313" key="6">
    <source>
        <dbReference type="EMBL" id="KAA2246004.1"/>
    </source>
</evidence>
<evidence type="ECO:0000313" key="7">
    <source>
        <dbReference type="Proteomes" id="UP000323454"/>
    </source>
</evidence>
<reference evidence="6 7" key="1">
    <citation type="submission" date="2019-09" db="EMBL/GenBank/DDBJ databases">
        <title>Goodfellowia gen. nov., a new genus of the Pseudonocardineae related to Actinoalloteichus, containing Goodfellowia coeruleoviolacea gen. nov., comb. nov. gen. nov., comb. nov.</title>
        <authorList>
            <person name="Labeda D."/>
        </authorList>
    </citation>
    <scope>NUCLEOTIDE SEQUENCE [LARGE SCALE GENOMIC DNA]</scope>
    <source>
        <strain evidence="6 7">AN110305</strain>
    </source>
</reference>
<evidence type="ECO:0000256" key="4">
    <source>
        <dbReference type="ARBA" id="ARBA00023163"/>
    </source>
</evidence>
<dbReference type="EMBL" id="VUOB01000151">
    <property type="protein sequence ID" value="KAA2246004.1"/>
    <property type="molecule type" value="Genomic_DNA"/>
</dbReference>
<dbReference type="Proteomes" id="UP000323454">
    <property type="component" value="Unassembled WGS sequence"/>
</dbReference>
<feature type="non-terminal residue" evidence="6">
    <location>
        <position position="1"/>
    </location>
</feature>
<name>A0A5B2W4E2_9PSEU</name>
<proteinExistence type="inferred from homology"/>
<accession>A0A5B2W4E2</accession>
<evidence type="ECO:0000256" key="3">
    <source>
        <dbReference type="ARBA" id="ARBA00023082"/>
    </source>
</evidence>
<sequence length="78" mass="8265">AEQMGIPIGTVKGALHRARKRGELPAPVRRGGTDIEQVVSLRSQGLSYREIAEQMGIPIGTVGYSLHVARTSAAADPD</sequence>
<evidence type="ECO:0000259" key="5">
    <source>
        <dbReference type="Pfam" id="PF08281"/>
    </source>
</evidence>
<dbReference type="InterPro" id="IPR036388">
    <property type="entry name" value="WH-like_DNA-bd_sf"/>
</dbReference>
<gene>
    <name evidence="6" type="ORF">F0L68_40895</name>
</gene>
<dbReference type="GO" id="GO:0003677">
    <property type="term" value="F:DNA binding"/>
    <property type="evidence" value="ECO:0007669"/>
    <property type="project" value="InterPro"/>
</dbReference>
<dbReference type="GO" id="GO:0006352">
    <property type="term" value="P:DNA-templated transcription initiation"/>
    <property type="evidence" value="ECO:0007669"/>
    <property type="project" value="InterPro"/>
</dbReference>
<keyword evidence="2" id="KW-0805">Transcription regulation</keyword>
<dbReference type="InterPro" id="IPR013249">
    <property type="entry name" value="RNA_pol_sigma70_r4_t2"/>
</dbReference>
<feature type="domain" description="RNA polymerase sigma factor 70 region 4 type 2" evidence="5">
    <location>
        <begin position="38"/>
        <end position="70"/>
    </location>
</feature>
<comment type="caution">
    <text evidence="6">The sequence shown here is derived from an EMBL/GenBank/DDBJ whole genome shotgun (WGS) entry which is preliminary data.</text>
</comment>
<dbReference type="Pfam" id="PF08281">
    <property type="entry name" value="Sigma70_r4_2"/>
    <property type="match status" value="1"/>
</dbReference>
<protein>
    <recommendedName>
        <fullName evidence="5">RNA polymerase sigma factor 70 region 4 type 2 domain-containing protein</fullName>
    </recommendedName>
</protein>
<dbReference type="RefSeq" id="WP_149855300.1">
    <property type="nucleotide sequence ID" value="NZ_VUOB01000151.1"/>
</dbReference>
<dbReference type="AlphaFoldDB" id="A0A5B2W4E2"/>
<evidence type="ECO:0000256" key="2">
    <source>
        <dbReference type="ARBA" id="ARBA00023015"/>
    </source>
</evidence>
<reference evidence="6 7" key="2">
    <citation type="submission" date="2019-09" db="EMBL/GenBank/DDBJ databases">
        <authorList>
            <person name="Jin C."/>
        </authorList>
    </citation>
    <scope>NUCLEOTIDE SEQUENCE [LARGE SCALE GENOMIC DNA]</scope>
    <source>
        <strain evidence="6 7">AN110305</strain>
    </source>
</reference>
<dbReference type="SUPFAM" id="SSF88659">
    <property type="entry name" value="Sigma3 and sigma4 domains of RNA polymerase sigma factors"/>
    <property type="match status" value="1"/>
</dbReference>
<keyword evidence="4" id="KW-0804">Transcription</keyword>
<keyword evidence="3" id="KW-0731">Sigma factor</keyword>
<dbReference type="GO" id="GO:0016987">
    <property type="term" value="F:sigma factor activity"/>
    <property type="evidence" value="ECO:0007669"/>
    <property type="project" value="UniProtKB-KW"/>
</dbReference>
<comment type="similarity">
    <text evidence="1">Belongs to the sigma-70 factor family. ECF subfamily.</text>
</comment>
<dbReference type="InterPro" id="IPR013324">
    <property type="entry name" value="RNA_pol_sigma_r3/r4-like"/>
</dbReference>
<dbReference type="OrthoDB" id="4235895at2"/>
<dbReference type="Gene3D" id="1.10.10.10">
    <property type="entry name" value="Winged helix-like DNA-binding domain superfamily/Winged helix DNA-binding domain"/>
    <property type="match status" value="1"/>
</dbReference>